<proteinExistence type="inferred from homology"/>
<dbReference type="InterPro" id="IPR044666">
    <property type="entry name" value="Cyclophilin_A-like"/>
</dbReference>
<comment type="subcellular location">
    <subcellularLocation>
        <location evidence="1">Nucleus</location>
    </subcellularLocation>
</comment>
<dbReference type="Pfam" id="PF00160">
    <property type="entry name" value="Pro_isomerase"/>
    <property type="match status" value="1"/>
</dbReference>
<dbReference type="CDD" id="cd01925">
    <property type="entry name" value="cyclophilin_CeCYP16-like"/>
    <property type="match status" value="1"/>
</dbReference>
<dbReference type="STRING" id="46835.A0A504YKN4"/>
<dbReference type="GO" id="GO:0003755">
    <property type="term" value="F:peptidyl-prolyl cis-trans isomerase activity"/>
    <property type="evidence" value="ECO:0007669"/>
    <property type="project" value="InterPro"/>
</dbReference>
<feature type="domain" description="PPIase cyclophilin-type" evidence="8">
    <location>
        <begin position="19"/>
        <end position="166"/>
    </location>
</feature>
<sequence length="515" mass="57392">MSNIYVSEPATSGKVILKTTVGEIEIELWSKEAPKACRNFVQLCMEGYYNDTAFHRLVRGFIVQGGDPTGTGEGGESIYGEPFKTEVHSRLSFNRRGLVGMACLAENMNTSQFFFTLGPAPELTGKHTLFGRVAGDTLFNMLRLGEGDVGSGERPRRIHRIVSTTVLLNPYDDIVPRQIQRSKSKSDDDKEAKKVTVAATKNFSLLSFGEEAEEEELVDNVVSEKLRKKGKSAHDLLSDPRLSSRPVNLDLSADPELARSVLEASREAQERRRLREAADSDDDPETAKAKRITALRQEAEELRREIIRSKRLEAQRRDQMKAEQDRTAREAQEKQDAEDAALARLKAMAEAGETAEKTTEKPLVADPDTFSADLAMYRAKTKQTKKSEVIASSFFFHTFVAFHQAFALRFMQGSDREAATMKLLDRFSSRLRSIIGTGDADDNEKKTVTMDSWMTARLVSEEPAPARQVLDPSVPHPDRYDLYDPRNPLNVRKRGGDPESAGRGSTATVGAKKAR</sequence>
<feature type="compositionally biased region" description="Basic and acidic residues" evidence="7">
    <location>
        <begin position="268"/>
        <end position="278"/>
    </location>
</feature>
<dbReference type="InterPro" id="IPR020892">
    <property type="entry name" value="Cyclophilin-type_PPIase_CS"/>
</dbReference>
<comment type="caution">
    <text evidence="9">The sequence shown here is derived from an EMBL/GenBank/DDBJ whole genome shotgun (WGS) entry which is preliminary data.</text>
</comment>
<reference evidence="9 10" key="1">
    <citation type="submission" date="2019-04" db="EMBL/GenBank/DDBJ databases">
        <title>Annotation for the trematode Fasciola gigantica.</title>
        <authorList>
            <person name="Choi Y.-J."/>
        </authorList>
    </citation>
    <scope>NUCLEOTIDE SEQUENCE [LARGE SCALE GENOMIC DNA]</scope>
    <source>
        <strain evidence="9">Uganda_cow_1</strain>
    </source>
</reference>
<comment type="subunit">
    <text evidence="6">Part of the activated spliceosome B/catalytic step 1 spliceosome, one of the forms of the spliceosome which has a well-formed active site but still cannot catalyze the branching reaction and is composed at least of 52 proteins, the U2, U5 and U6 snRNAs and the pre-mRNA. Recruited during early steps of activated spliceosome B maturation, it is probably one of the first proteins released from this complex as he matures to the spliceosome C complex. Component of the minor spliceosome, which splices U12-type introns.</text>
</comment>
<feature type="region of interest" description="Disordered" evidence="7">
    <location>
        <begin position="313"/>
        <end position="338"/>
    </location>
</feature>
<evidence type="ECO:0000313" key="9">
    <source>
        <dbReference type="EMBL" id="TPP60889.1"/>
    </source>
</evidence>
<dbReference type="InterPro" id="IPR029000">
    <property type="entry name" value="Cyclophilin-like_dom_sf"/>
</dbReference>
<evidence type="ECO:0000313" key="10">
    <source>
        <dbReference type="Proteomes" id="UP000316759"/>
    </source>
</evidence>
<dbReference type="PRINTS" id="PR00153">
    <property type="entry name" value="CSAPPISMRASE"/>
</dbReference>
<dbReference type="SUPFAM" id="SSF50891">
    <property type="entry name" value="Cyclophilin-like"/>
    <property type="match status" value="1"/>
</dbReference>
<name>A0A504YKN4_FASGI</name>
<organism evidence="9 10">
    <name type="scientific">Fasciola gigantica</name>
    <name type="common">Giant liver fluke</name>
    <dbReference type="NCBI Taxonomy" id="46835"/>
    <lineage>
        <taxon>Eukaryota</taxon>
        <taxon>Metazoa</taxon>
        <taxon>Spiralia</taxon>
        <taxon>Lophotrochozoa</taxon>
        <taxon>Platyhelminthes</taxon>
        <taxon>Trematoda</taxon>
        <taxon>Digenea</taxon>
        <taxon>Plagiorchiida</taxon>
        <taxon>Echinostomata</taxon>
        <taxon>Echinostomatoidea</taxon>
        <taxon>Fasciolidae</taxon>
        <taxon>Fasciola</taxon>
    </lineage>
</organism>
<feature type="region of interest" description="Disordered" evidence="7">
    <location>
        <begin position="228"/>
        <end position="249"/>
    </location>
</feature>
<keyword evidence="3" id="KW-0539">Nucleus</keyword>
<dbReference type="PANTHER" id="PTHR45625:SF6">
    <property type="entry name" value="SPLICEOSOME-ASSOCIATED PROTEIN CWC27 HOMOLOG"/>
    <property type="match status" value="1"/>
</dbReference>
<feature type="region of interest" description="Disordered" evidence="7">
    <location>
        <begin position="268"/>
        <end position="289"/>
    </location>
</feature>
<comment type="similarity">
    <text evidence="2">Belongs to the cyclophilin-type PPIase family.</text>
</comment>
<dbReference type="PROSITE" id="PS00170">
    <property type="entry name" value="CSA_PPIASE_1"/>
    <property type="match status" value="1"/>
</dbReference>
<dbReference type="Gene3D" id="2.40.100.10">
    <property type="entry name" value="Cyclophilin-like"/>
    <property type="match status" value="1"/>
</dbReference>
<gene>
    <name evidence="9" type="ORF">FGIG_06475</name>
</gene>
<evidence type="ECO:0000256" key="1">
    <source>
        <dbReference type="ARBA" id="ARBA00004123"/>
    </source>
</evidence>
<dbReference type="EMBL" id="SUNJ01008858">
    <property type="protein sequence ID" value="TPP60889.1"/>
    <property type="molecule type" value="Genomic_DNA"/>
</dbReference>
<protein>
    <recommendedName>
        <fullName evidence="4">Spliceosome-associated protein CWC27 homolog</fullName>
    </recommendedName>
    <alternativeName>
        <fullName evidence="5">Probable inactive peptidyl-prolyl cis-trans isomerase CWC27 homolog</fullName>
    </alternativeName>
</protein>
<dbReference type="GO" id="GO:0006457">
    <property type="term" value="P:protein folding"/>
    <property type="evidence" value="ECO:0007669"/>
    <property type="project" value="InterPro"/>
</dbReference>
<dbReference type="GO" id="GO:0071013">
    <property type="term" value="C:catalytic step 2 spliceosome"/>
    <property type="evidence" value="ECO:0007669"/>
    <property type="project" value="TreeGrafter"/>
</dbReference>
<evidence type="ECO:0000256" key="5">
    <source>
        <dbReference type="ARBA" id="ARBA00042090"/>
    </source>
</evidence>
<dbReference type="FunFam" id="2.40.100.10:FF:000007">
    <property type="entry name" value="Peptidyl-prolyl cis-trans isomerase CWC27 homolog"/>
    <property type="match status" value="1"/>
</dbReference>
<evidence type="ECO:0000256" key="3">
    <source>
        <dbReference type="ARBA" id="ARBA00023242"/>
    </source>
</evidence>
<dbReference type="PROSITE" id="PS50072">
    <property type="entry name" value="CSA_PPIASE_2"/>
    <property type="match status" value="1"/>
</dbReference>
<keyword evidence="10" id="KW-1185">Reference proteome</keyword>
<dbReference type="Proteomes" id="UP000316759">
    <property type="component" value="Unassembled WGS sequence"/>
</dbReference>
<dbReference type="AlphaFoldDB" id="A0A504YKN4"/>
<accession>A0A504YKN4</accession>
<evidence type="ECO:0000256" key="2">
    <source>
        <dbReference type="ARBA" id="ARBA00007365"/>
    </source>
</evidence>
<evidence type="ECO:0000256" key="4">
    <source>
        <dbReference type="ARBA" id="ARBA00040027"/>
    </source>
</evidence>
<evidence type="ECO:0000259" key="8">
    <source>
        <dbReference type="PROSITE" id="PS50072"/>
    </source>
</evidence>
<dbReference type="InterPro" id="IPR002130">
    <property type="entry name" value="Cyclophilin-type_PPIase_dom"/>
</dbReference>
<dbReference type="PANTHER" id="PTHR45625">
    <property type="entry name" value="PEPTIDYL-PROLYL CIS-TRANS ISOMERASE-RELATED"/>
    <property type="match status" value="1"/>
</dbReference>
<keyword evidence="9" id="KW-0413">Isomerase</keyword>
<evidence type="ECO:0000256" key="6">
    <source>
        <dbReference type="ARBA" id="ARBA00046368"/>
    </source>
</evidence>
<dbReference type="OrthoDB" id="442970at2759"/>
<feature type="region of interest" description="Disordered" evidence="7">
    <location>
        <begin position="463"/>
        <end position="515"/>
    </location>
</feature>
<evidence type="ECO:0000256" key="7">
    <source>
        <dbReference type="SAM" id="MobiDB-lite"/>
    </source>
</evidence>
<feature type="compositionally biased region" description="Basic and acidic residues" evidence="7">
    <location>
        <begin position="313"/>
        <end position="337"/>
    </location>
</feature>